<feature type="coiled-coil region" evidence="10">
    <location>
        <begin position="254"/>
        <end position="288"/>
    </location>
</feature>
<keyword evidence="10" id="KW-0175">Coiled coil</keyword>
<evidence type="ECO:0000256" key="8">
    <source>
        <dbReference type="ARBA" id="ARBA00033408"/>
    </source>
</evidence>
<keyword evidence="4" id="KW-0547">Nucleotide-binding</keyword>
<protein>
    <recommendedName>
        <fullName evidence="3 9">DNA repair protein RecN</fullName>
    </recommendedName>
    <alternativeName>
        <fullName evidence="8 9">Recombination protein N</fullName>
    </alternativeName>
</protein>
<dbReference type="InterPro" id="IPR038729">
    <property type="entry name" value="Rad50/SbcC_AAA"/>
</dbReference>
<dbReference type="GO" id="GO:0006281">
    <property type="term" value="P:DNA repair"/>
    <property type="evidence" value="ECO:0007669"/>
    <property type="project" value="UniProtKB-KW"/>
</dbReference>
<dbReference type="GO" id="GO:0005524">
    <property type="term" value="F:ATP binding"/>
    <property type="evidence" value="ECO:0007669"/>
    <property type="project" value="UniProtKB-KW"/>
</dbReference>
<accession>A0A4Q0NXI3</accession>
<dbReference type="GO" id="GO:0006310">
    <property type="term" value="P:DNA recombination"/>
    <property type="evidence" value="ECO:0007669"/>
    <property type="project" value="InterPro"/>
</dbReference>
<dbReference type="CDD" id="cd03241">
    <property type="entry name" value="ABC_RecN"/>
    <property type="match status" value="1"/>
</dbReference>
<dbReference type="PANTHER" id="PTHR11059">
    <property type="entry name" value="DNA REPAIR PROTEIN RECN"/>
    <property type="match status" value="1"/>
</dbReference>
<comment type="similarity">
    <text evidence="2 9">Belongs to the RecN family.</text>
</comment>
<dbReference type="OrthoDB" id="9806954at2"/>
<dbReference type="RefSeq" id="WP_128761079.1">
    <property type="nucleotide sequence ID" value="NZ_QOVI01000003.1"/>
</dbReference>
<evidence type="ECO:0000256" key="10">
    <source>
        <dbReference type="SAM" id="Coils"/>
    </source>
</evidence>
<sequence length="550" mass="61385">MLSSLHIKNYALIEEVNLQFNEGFTVITGETGAGKSILLGALGLILGKRADISSIGNTDEKCVIEAHFNVSAYDLKVLFEEEDLDYESLTIIRREILSSGKSRAFVNDTPVTLSQLSALGARLVDIHSQHQTLEVTDVDFQFQVLDAFAENESILSNYQELYQEFRSKQSQLKKKRSQKEEAQKEEEYKTFLLEELLAANLKAGEQENIEASHEALNNVEQITEGLAEAYQILSREEVGVNEMLLTAKVRLAKLSSFSTQLKELSDRLEAVTIELDDISESINDLAADTESDPTELAHLESRLKMFFDLQKKHQVDSVEGLIEIRDTLDDEVQSLSNLDSEINNLEREIAQARNELEKQAVSLTKRRTKTIKPLTEKLQHILLNLGMPNARFEVSLTDSTTFLENGKDQLYFLFTANKGMRAQELKKAASGGELSRIMLAIKSVLSDYAKLPTLIFDEIDTGVSGEVALKMGHIMKDMGSRMQLISITHLPQIAGQGANHLKVYKEDLAKKTTTGIRVLSTDERVAEIAEMLGGKASSDAAFDHARQLLN</sequence>
<comment type="function">
    <text evidence="1 9">May be involved in recombinational repair of damaged DNA.</text>
</comment>
<evidence type="ECO:0000256" key="4">
    <source>
        <dbReference type="ARBA" id="ARBA00022741"/>
    </source>
</evidence>
<evidence type="ECO:0000256" key="5">
    <source>
        <dbReference type="ARBA" id="ARBA00022763"/>
    </source>
</evidence>
<dbReference type="Pfam" id="PF13476">
    <property type="entry name" value="AAA_23"/>
    <property type="match status" value="1"/>
</dbReference>
<reference evidence="12 13" key="1">
    <citation type="submission" date="2018-07" db="EMBL/GenBank/DDBJ databases">
        <title>Leeuwenhoekiella genomics.</title>
        <authorList>
            <person name="Tahon G."/>
            <person name="Willems A."/>
        </authorList>
    </citation>
    <scope>NUCLEOTIDE SEQUENCE [LARGE SCALE GENOMIC DNA]</scope>
    <source>
        <strain evidence="12 13">R-50232</strain>
    </source>
</reference>
<dbReference type="SUPFAM" id="SSF52540">
    <property type="entry name" value="P-loop containing nucleoside triphosphate hydrolases"/>
    <property type="match status" value="2"/>
</dbReference>
<dbReference type="PIRSF" id="PIRSF003128">
    <property type="entry name" value="RecN"/>
    <property type="match status" value="1"/>
</dbReference>
<feature type="coiled-coil region" evidence="10">
    <location>
        <begin position="328"/>
        <end position="366"/>
    </location>
</feature>
<keyword evidence="5 9" id="KW-0227">DNA damage</keyword>
<evidence type="ECO:0000259" key="11">
    <source>
        <dbReference type="Pfam" id="PF13476"/>
    </source>
</evidence>
<feature type="domain" description="Rad50/SbcC-type AAA" evidence="11">
    <location>
        <begin position="4"/>
        <end position="224"/>
    </location>
</feature>
<evidence type="ECO:0000256" key="6">
    <source>
        <dbReference type="ARBA" id="ARBA00022840"/>
    </source>
</evidence>
<dbReference type="AlphaFoldDB" id="A0A4Q0NXI3"/>
<keyword evidence="6" id="KW-0067">ATP-binding</keyword>
<evidence type="ECO:0000256" key="3">
    <source>
        <dbReference type="ARBA" id="ARBA00021315"/>
    </source>
</evidence>
<evidence type="ECO:0000313" key="12">
    <source>
        <dbReference type="EMBL" id="RXG15510.1"/>
    </source>
</evidence>
<dbReference type="Proteomes" id="UP000289821">
    <property type="component" value="Unassembled WGS sequence"/>
</dbReference>
<comment type="caution">
    <text evidence="12">The sequence shown here is derived from an EMBL/GenBank/DDBJ whole genome shotgun (WGS) entry which is preliminary data.</text>
</comment>
<dbReference type="GO" id="GO:0043590">
    <property type="term" value="C:bacterial nucleoid"/>
    <property type="evidence" value="ECO:0007669"/>
    <property type="project" value="TreeGrafter"/>
</dbReference>
<dbReference type="Gene3D" id="3.40.50.300">
    <property type="entry name" value="P-loop containing nucleotide triphosphate hydrolases"/>
    <property type="match status" value="2"/>
</dbReference>
<evidence type="ECO:0000313" key="13">
    <source>
        <dbReference type="Proteomes" id="UP000289821"/>
    </source>
</evidence>
<dbReference type="GO" id="GO:0009432">
    <property type="term" value="P:SOS response"/>
    <property type="evidence" value="ECO:0007669"/>
    <property type="project" value="TreeGrafter"/>
</dbReference>
<evidence type="ECO:0000256" key="9">
    <source>
        <dbReference type="PIRNR" id="PIRNR003128"/>
    </source>
</evidence>
<keyword evidence="13" id="KW-1185">Reference proteome</keyword>
<dbReference type="PANTHER" id="PTHR11059:SF0">
    <property type="entry name" value="DNA REPAIR PROTEIN RECN"/>
    <property type="match status" value="1"/>
</dbReference>
<keyword evidence="7 9" id="KW-0234">DNA repair</keyword>
<dbReference type="InterPro" id="IPR027417">
    <property type="entry name" value="P-loop_NTPase"/>
</dbReference>
<evidence type="ECO:0000256" key="2">
    <source>
        <dbReference type="ARBA" id="ARBA00009441"/>
    </source>
</evidence>
<gene>
    <name evidence="12" type="ORF">DSM04_103399</name>
</gene>
<feature type="coiled-coil region" evidence="10">
    <location>
        <begin position="155"/>
        <end position="185"/>
    </location>
</feature>
<name>A0A4Q0NXI3_9FLAO</name>
<evidence type="ECO:0000256" key="7">
    <source>
        <dbReference type="ARBA" id="ARBA00023204"/>
    </source>
</evidence>
<evidence type="ECO:0000256" key="1">
    <source>
        <dbReference type="ARBA" id="ARBA00003618"/>
    </source>
</evidence>
<organism evidence="12 13">
    <name type="scientific">Leeuwenhoekiella aestuarii</name>
    <dbReference type="NCBI Taxonomy" id="2249426"/>
    <lineage>
        <taxon>Bacteria</taxon>
        <taxon>Pseudomonadati</taxon>
        <taxon>Bacteroidota</taxon>
        <taxon>Flavobacteriia</taxon>
        <taxon>Flavobacteriales</taxon>
        <taxon>Flavobacteriaceae</taxon>
        <taxon>Leeuwenhoekiella</taxon>
    </lineage>
</organism>
<dbReference type="NCBIfam" id="TIGR00634">
    <property type="entry name" value="recN"/>
    <property type="match status" value="1"/>
</dbReference>
<dbReference type="FunFam" id="3.40.50.300:FF:000319">
    <property type="entry name" value="DNA repair protein RecN"/>
    <property type="match status" value="1"/>
</dbReference>
<dbReference type="InterPro" id="IPR004604">
    <property type="entry name" value="DNA_recomb/repair_RecN"/>
</dbReference>
<dbReference type="EMBL" id="QOVI01000003">
    <property type="protein sequence ID" value="RXG15510.1"/>
    <property type="molecule type" value="Genomic_DNA"/>
</dbReference>
<proteinExistence type="inferred from homology"/>